<dbReference type="Pfam" id="PF13499">
    <property type="entry name" value="EF-hand_7"/>
    <property type="match status" value="1"/>
</dbReference>
<dbReference type="PANTHER" id="PTHR10827">
    <property type="entry name" value="RETICULOCALBIN"/>
    <property type="match status" value="1"/>
</dbReference>
<dbReference type="GO" id="GO:0005509">
    <property type="term" value="F:calcium ion binding"/>
    <property type="evidence" value="ECO:0007669"/>
    <property type="project" value="InterPro"/>
</dbReference>
<feature type="signal peptide" evidence="2">
    <location>
        <begin position="1"/>
        <end position="24"/>
    </location>
</feature>
<gene>
    <name evidence="4" type="ORF">GCM10011494_03210</name>
</gene>
<feature type="domain" description="EF-hand" evidence="3">
    <location>
        <begin position="148"/>
        <end position="183"/>
    </location>
</feature>
<reference evidence="4" key="1">
    <citation type="journal article" date="2014" name="Int. J. Syst. Evol. Microbiol.">
        <title>Complete genome sequence of Corynebacterium casei LMG S-19264T (=DSM 44701T), isolated from a smear-ripened cheese.</title>
        <authorList>
            <consortium name="US DOE Joint Genome Institute (JGI-PGF)"/>
            <person name="Walter F."/>
            <person name="Albersmeier A."/>
            <person name="Kalinowski J."/>
            <person name="Ruckert C."/>
        </authorList>
    </citation>
    <scope>NUCLEOTIDE SEQUENCE</scope>
    <source>
        <strain evidence="4">CGMCC 1.15095</strain>
    </source>
</reference>
<sequence length="196" mass="21082">MRRIKGISIAISAAALAMCGIAYAQMSGDKAGFDANSDGVIARAEAQAAAKAMFAKFDANKDGKLDQSDREAHHQEMRGKMFEMLDTDKDGSISKQEFMAGKRPGREGMRGHHGAGMGKHLGKHGGGHGMMMMQKADADNDGAVSQAEFLAAANKRFDMADANKDGNVTKEEREAAREKMKAEWKARKAEKTGTSN</sequence>
<evidence type="ECO:0000256" key="2">
    <source>
        <dbReference type="SAM" id="SignalP"/>
    </source>
</evidence>
<evidence type="ECO:0000256" key="1">
    <source>
        <dbReference type="SAM" id="MobiDB-lite"/>
    </source>
</evidence>
<reference evidence="4" key="2">
    <citation type="submission" date="2020-09" db="EMBL/GenBank/DDBJ databases">
        <authorList>
            <person name="Sun Q."/>
            <person name="Zhou Y."/>
        </authorList>
    </citation>
    <scope>NUCLEOTIDE SEQUENCE</scope>
    <source>
        <strain evidence="4">CGMCC 1.15095</strain>
    </source>
</reference>
<dbReference type="PROSITE" id="PS50222">
    <property type="entry name" value="EF_HAND_2"/>
    <property type="match status" value="2"/>
</dbReference>
<accession>A0A916TPQ9</accession>
<dbReference type="Pfam" id="PF13202">
    <property type="entry name" value="EF-hand_5"/>
    <property type="match status" value="1"/>
</dbReference>
<keyword evidence="5" id="KW-1185">Reference proteome</keyword>
<dbReference type="SUPFAM" id="SSF47473">
    <property type="entry name" value="EF-hand"/>
    <property type="match status" value="1"/>
</dbReference>
<proteinExistence type="predicted"/>
<dbReference type="Pfam" id="PF13833">
    <property type="entry name" value="EF-hand_8"/>
    <property type="match status" value="1"/>
</dbReference>
<evidence type="ECO:0000313" key="4">
    <source>
        <dbReference type="EMBL" id="GGB88263.1"/>
    </source>
</evidence>
<evidence type="ECO:0000313" key="5">
    <source>
        <dbReference type="Proteomes" id="UP000608154"/>
    </source>
</evidence>
<dbReference type="InterPro" id="IPR018247">
    <property type="entry name" value="EF_Hand_1_Ca_BS"/>
</dbReference>
<dbReference type="InterPro" id="IPR002048">
    <property type="entry name" value="EF_hand_dom"/>
</dbReference>
<protein>
    <recommendedName>
        <fullName evidence="3">EF-hand domain-containing protein</fullName>
    </recommendedName>
</protein>
<name>A0A916TPQ9_9SPHN</name>
<evidence type="ECO:0000259" key="3">
    <source>
        <dbReference type="PROSITE" id="PS50222"/>
    </source>
</evidence>
<dbReference type="AlphaFoldDB" id="A0A916TPQ9"/>
<dbReference type="InterPro" id="IPR011992">
    <property type="entry name" value="EF-hand-dom_pair"/>
</dbReference>
<feature type="chain" id="PRO_5037816094" description="EF-hand domain-containing protein" evidence="2">
    <location>
        <begin position="25"/>
        <end position="196"/>
    </location>
</feature>
<feature type="domain" description="EF-hand" evidence="3">
    <location>
        <begin position="73"/>
        <end position="108"/>
    </location>
</feature>
<dbReference type="PROSITE" id="PS00018">
    <property type="entry name" value="EF_HAND_1"/>
    <property type="match status" value="1"/>
</dbReference>
<organism evidence="4 5">
    <name type="scientific">Novosphingobium endophyticum</name>
    <dbReference type="NCBI Taxonomy" id="1955250"/>
    <lineage>
        <taxon>Bacteria</taxon>
        <taxon>Pseudomonadati</taxon>
        <taxon>Pseudomonadota</taxon>
        <taxon>Alphaproteobacteria</taxon>
        <taxon>Sphingomonadales</taxon>
        <taxon>Sphingomonadaceae</taxon>
        <taxon>Novosphingobium</taxon>
    </lineage>
</organism>
<dbReference type="Gene3D" id="1.10.238.10">
    <property type="entry name" value="EF-hand"/>
    <property type="match status" value="2"/>
</dbReference>
<comment type="caution">
    <text evidence="4">The sequence shown here is derived from an EMBL/GenBank/DDBJ whole genome shotgun (WGS) entry which is preliminary data.</text>
</comment>
<dbReference type="PANTHER" id="PTHR10827:SF85">
    <property type="entry name" value="CALCIUM-BINDING PROTEIN"/>
    <property type="match status" value="1"/>
</dbReference>
<dbReference type="RefSeq" id="WP_188767642.1">
    <property type="nucleotide sequence ID" value="NZ_BMHK01000002.1"/>
</dbReference>
<keyword evidence="2" id="KW-0732">Signal</keyword>
<feature type="region of interest" description="Disordered" evidence="1">
    <location>
        <begin position="161"/>
        <end position="196"/>
    </location>
</feature>
<dbReference type="Proteomes" id="UP000608154">
    <property type="component" value="Unassembled WGS sequence"/>
</dbReference>
<dbReference type="SMART" id="SM00054">
    <property type="entry name" value="EFh"/>
    <property type="match status" value="4"/>
</dbReference>
<dbReference type="EMBL" id="BMHK01000002">
    <property type="protein sequence ID" value="GGB88263.1"/>
    <property type="molecule type" value="Genomic_DNA"/>
</dbReference>